<protein>
    <submittedName>
        <fullName evidence="1">Uncharacterized protein</fullName>
    </submittedName>
</protein>
<evidence type="ECO:0000313" key="2">
    <source>
        <dbReference type="Proteomes" id="UP001153709"/>
    </source>
</evidence>
<proteinExistence type="predicted"/>
<reference evidence="1" key="1">
    <citation type="submission" date="2022-01" db="EMBL/GenBank/DDBJ databases">
        <authorList>
            <person name="King R."/>
        </authorList>
    </citation>
    <scope>NUCLEOTIDE SEQUENCE</scope>
</reference>
<sequence>MQCTSLLKYNKHLARTQTLIIFKKNFLHLVVRRMKLWYSITILLIIQKDSISASHQIPEEYSGSGSGDYIPIDRVEGIGIDDEDYHSHGNKDIYIIDDDDYNSTIDPHGIPKSGDELSKNITSKFSGETYTEYKNEIDKNTSQHTIISNVTKIDILGEQPRMYSIWKKLTIESKVSEIIPDDNTILKEKSELNIDIIKLIQNSNKKCTVYTSIENVNFVIYC</sequence>
<gene>
    <name evidence="1" type="ORF">DIABBA_LOCUS3002</name>
</gene>
<evidence type="ECO:0000313" key="1">
    <source>
        <dbReference type="EMBL" id="CAG9829149.1"/>
    </source>
</evidence>
<dbReference type="AlphaFoldDB" id="A0A9N9SVJ1"/>
<organism evidence="1 2">
    <name type="scientific">Diabrotica balteata</name>
    <name type="common">Banded cucumber beetle</name>
    <dbReference type="NCBI Taxonomy" id="107213"/>
    <lineage>
        <taxon>Eukaryota</taxon>
        <taxon>Metazoa</taxon>
        <taxon>Ecdysozoa</taxon>
        <taxon>Arthropoda</taxon>
        <taxon>Hexapoda</taxon>
        <taxon>Insecta</taxon>
        <taxon>Pterygota</taxon>
        <taxon>Neoptera</taxon>
        <taxon>Endopterygota</taxon>
        <taxon>Coleoptera</taxon>
        <taxon>Polyphaga</taxon>
        <taxon>Cucujiformia</taxon>
        <taxon>Chrysomeloidea</taxon>
        <taxon>Chrysomelidae</taxon>
        <taxon>Galerucinae</taxon>
        <taxon>Diabroticina</taxon>
        <taxon>Diabroticites</taxon>
        <taxon>Diabrotica</taxon>
    </lineage>
</organism>
<keyword evidence="2" id="KW-1185">Reference proteome</keyword>
<dbReference type="EMBL" id="OU898277">
    <property type="protein sequence ID" value="CAG9829149.1"/>
    <property type="molecule type" value="Genomic_DNA"/>
</dbReference>
<name>A0A9N9SVJ1_DIABA</name>
<accession>A0A9N9SVJ1</accession>
<dbReference type="Proteomes" id="UP001153709">
    <property type="component" value="Chromosome 2"/>
</dbReference>
<dbReference type="OrthoDB" id="10554852at2759"/>